<accession>A0ABM6WGY7</accession>
<evidence type="ECO:0000313" key="2">
    <source>
        <dbReference type="Proteomes" id="UP000263013"/>
    </source>
</evidence>
<dbReference type="Proteomes" id="UP000263013">
    <property type="component" value="Chromosome"/>
</dbReference>
<organism evidence="1 2">
    <name type="scientific">Meiothermus taiwanensis WR-220</name>
    <dbReference type="NCBI Taxonomy" id="1339250"/>
    <lineage>
        <taxon>Bacteria</taxon>
        <taxon>Thermotogati</taxon>
        <taxon>Deinococcota</taxon>
        <taxon>Deinococci</taxon>
        <taxon>Thermales</taxon>
        <taxon>Thermaceae</taxon>
        <taxon>Meiothermus</taxon>
    </lineage>
</organism>
<sequence length="390" mass="40037">MHRGMAVGLVLILAIVLAQAIDGSRALINNSVPLGKLQIVNSGTLLGRSSAGSGNVESITVGSGLSLSGGTLSASGGGSPGGSSGQVQYNSAGSFGGASHATVNGSGQIVIGTSGVQLTARTDAAPASVSGQLTLYARSRAGRILPQFVGPSGVDSDIQPALFGNRIMMWVPGSGTALGSFGLTPTTAATLSHPTPAITTLAESIYRTRFSTSTTAGNASGVRDNVNTFWRGNSAGRGGFFHHVRFATGSISLTGGQKCICLSSQTGILAGEPSALPDVVGMVKDSTDTNWFFARRTGTGTVQKVNLGVAVANNQVFDMTLFSRPNGTDLGVLIVQQNFDGTSTVLLDTTYNTDLPAQTTLLSRHFEVRNGSTAAADNLDLIRWYSESEF</sequence>
<keyword evidence="2" id="KW-1185">Reference proteome</keyword>
<protein>
    <submittedName>
        <fullName evidence="1">Uncharacterized protein</fullName>
    </submittedName>
</protein>
<gene>
    <name evidence="1" type="ORF">Mtai_v1c10230</name>
</gene>
<dbReference type="EMBL" id="CP021130">
    <property type="protein sequence ID" value="AWR86267.1"/>
    <property type="molecule type" value="Genomic_DNA"/>
</dbReference>
<reference evidence="1 2" key="1">
    <citation type="submission" date="2017-05" db="EMBL/GenBank/DDBJ databases">
        <title>Complete genome sequence of Meiothermus taiwanensis WR-220.</title>
        <authorList>
            <person name="Wu W.-L."/>
            <person name="Lo W.-S."/>
            <person name="Kuo C.-H."/>
            <person name="Wu S.-H."/>
        </authorList>
    </citation>
    <scope>NUCLEOTIDE SEQUENCE [LARGE SCALE GENOMIC DNA]</scope>
    <source>
        <strain evidence="1 2">WR-220</strain>
    </source>
</reference>
<evidence type="ECO:0000313" key="1">
    <source>
        <dbReference type="EMBL" id="AWR86267.1"/>
    </source>
</evidence>
<proteinExistence type="predicted"/>
<dbReference type="RefSeq" id="WP_187388606.1">
    <property type="nucleotide sequence ID" value="NZ_CP021130.1"/>
</dbReference>
<name>A0ABM6WGY7_9DEIN</name>